<accession>A0ABU0E5E3</accession>
<gene>
    <name evidence="2" type="ORF">J2S15_002666</name>
</gene>
<sequence>MFKRIKDFEEAYYIMEEAFPISELRPYEKIKELYERDIVEIYGYYEPELKGAMILWLDNKYLMIENFAVDKKARGEGIGSKMLREVCKQFKDKKIVLEVEKPYDEISRRRIEFYQRNGFVLSQYGYMQPIINESKNEVPLLLMAYQREISELEFEDIKNTIYKLVYCSY</sequence>
<reference evidence="2 3" key="1">
    <citation type="submission" date="2023-07" db="EMBL/GenBank/DDBJ databases">
        <title>Genomic Encyclopedia of Type Strains, Phase IV (KMG-IV): sequencing the most valuable type-strain genomes for metagenomic binning, comparative biology and taxonomic classification.</title>
        <authorList>
            <person name="Goeker M."/>
        </authorList>
    </citation>
    <scope>NUCLEOTIDE SEQUENCE [LARGE SCALE GENOMIC DNA]</scope>
    <source>
        <strain evidence="2 3">DSM 16784</strain>
    </source>
</reference>
<dbReference type="PROSITE" id="PS51186">
    <property type="entry name" value="GNAT"/>
    <property type="match status" value="1"/>
</dbReference>
<feature type="domain" description="N-acetyltransferase" evidence="1">
    <location>
        <begin position="1"/>
        <end position="148"/>
    </location>
</feature>
<dbReference type="RefSeq" id="WP_307409050.1">
    <property type="nucleotide sequence ID" value="NZ_JAUSUR010000005.1"/>
</dbReference>
<dbReference type="EMBL" id="JAUSUR010000005">
    <property type="protein sequence ID" value="MDQ0361913.1"/>
    <property type="molecule type" value="Genomic_DNA"/>
</dbReference>
<dbReference type="InterPro" id="IPR000182">
    <property type="entry name" value="GNAT_dom"/>
</dbReference>
<keyword evidence="3" id="KW-1185">Reference proteome</keyword>
<organism evidence="2 3">
    <name type="scientific">Breznakia pachnodae</name>
    <dbReference type="NCBI Taxonomy" id="265178"/>
    <lineage>
        <taxon>Bacteria</taxon>
        <taxon>Bacillati</taxon>
        <taxon>Bacillota</taxon>
        <taxon>Erysipelotrichia</taxon>
        <taxon>Erysipelotrichales</taxon>
        <taxon>Erysipelotrichaceae</taxon>
        <taxon>Breznakia</taxon>
    </lineage>
</organism>
<name>A0ABU0E5E3_9FIRM</name>
<dbReference type="SUPFAM" id="SSF55729">
    <property type="entry name" value="Acyl-CoA N-acyltransferases (Nat)"/>
    <property type="match status" value="1"/>
</dbReference>
<evidence type="ECO:0000313" key="2">
    <source>
        <dbReference type="EMBL" id="MDQ0361913.1"/>
    </source>
</evidence>
<dbReference type="Proteomes" id="UP001230220">
    <property type="component" value="Unassembled WGS sequence"/>
</dbReference>
<dbReference type="CDD" id="cd04301">
    <property type="entry name" value="NAT_SF"/>
    <property type="match status" value="1"/>
</dbReference>
<evidence type="ECO:0000259" key="1">
    <source>
        <dbReference type="PROSITE" id="PS51186"/>
    </source>
</evidence>
<dbReference type="Pfam" id="PF13508">
    <property type="entry name" value="Acetyltransf_7"/>
    <property type="match status" value="1"/>
</dbReference>
<dbReference type="InterPro" id="IPR016181">
    <property type="entry name" value="Acyl_CoA_acyltransferase"/>
</dbReference>
<evidence type="ECO:0000313" key="3">
    <source>
        <dbReference type="Proteomes" id="UP001230220"/>
    </source>
</evidence>
<dbReference type="Gene3D" id="3.40.630.30">
    <property type="match status" value="1"/>
</dbReference>
<comment type="caution">
    <text evidence="2">The sequence shown here is derived from an EMBL/GenBank/DDBJ whole genome shotgun (WGS) entry which is preliminary data.</text>
</comment>
<proteinExistence type="predicted"/>
<protein>
    <submittedName>
        <fullName evidence="2">Ribosomal protein S18 acetylase RimI-like enzyme</fullName>
    </submittedName>
</protein>